<dbReference type="AlphaFoldDB" id="A0A4U6TI34"/>
<reference evidence="1" key="1">
    <citation type="submission" date="2019-03" db="EMBL/GenBank/DDBJ databases">
        <title>WGS assembly of Setaria viridis.</title>
        <authorList>
            <person name="Huang P."/>
            <person name="Jenkins J."/>
            <person name="Grimwood J."/>
            <person name="Barry K."/>
            <person name="Healey A."/>
            <person name="Mamidi S."/>
            <person name="Sreedasyam A."/>
            <person name="Shu S."/>
            <person name="Feldman M."/>
            <person name="Wu J."/>
            <person name="Yu Y."/>
            <person name="Chen C."/>
            <person name="Johnson J."/>
            <person name="Rokhsar D."/>
            <person name="Baxter I."/>
            <person name="Schmutz J."/>
            <person name="Brutnell T."/>
            <person name="Kellogg E."/>
        </authorList>
    </citation>
    <scope>NUCLEOTIDE SEQUENCE [LARGE SCALE GENOMIC DNA]</scope>
</reference>
<name>A0A4U6TI34_SETVI</name>
<dbReference type="Proteomes" id="UP000298652">
    <property type="component" value="Chromosome 8"/>
</dbReference>
<evidence type="ECO:0000313" key="2">
    <source>
        <dbReference type="Proteomes" id="UP000298652"/>
    </source>
</evidence>
<dbReference type="EMBL" id="CM016559">
    <property type="protein sequence ID" value="TKW01312.1"/>
    <property type="molecule type" value="Genomic_DNA"/>
</dbReference>
<protein>
    <submittedName>
        <fullName evidence="1">Uncharacterized protein</fullName>
    </submittedName>
</protein>
<accession>A0A4U6TI34</accession>
<sequence length="58" mass="6584">MELHIFLPLADSIGLTKRARKNHEQCLLTIYIVLPNELAQSEYSLFVSEPVKNLEAVS</sequence>
<proteinExistence type="predicted"/>
<keyword evidence="2" id="KW-1185">Reference proteome</keyword>
<organism evidence="1 2">
    <name type="scientific">Setaria viridis</name>
    <name type="common">Green bristlegrass</name>
    <name type="synonym">Setaria italica subsp. viridis</name>
    <dbReference type="NCBI Taxonomy" id="4556"/>
    <lineage>
        <taxon>Eukaryota</taxon>
        <taxon>Viridiplantae</taxon>
        <taxon>Streptophyta</taxon>
        <taxon>Embryophyta</taxon>
        <taxon>Tracheophyta</taxon>
        <taxon>Spermatophyta</taxon>
        <taxon>Magnoliopsida</taxon>
        <taxon>Liliopsida</taxon>
        <taxon>Poales</taxon>
        <taxon>Poaceae</taxon>
        <taxon>PACMAD clade</taxon>
        <taxon>Panicoideae</taxon>
        <taxon>Panicodae</taxon>
        <taxon>Paniceae</taxon>
        <taxon>Cenchrinae</taxon>
        <taxon>Setaria</taxon>
    </lineage>
</organism>
<evidence type="ECO:0000313" key="1">
    <source>
        <dbReference type="EMBL" id="TKW01312.1"/>
    </source>
</evidence>
<dbReference type="Gramene" id="TKW01312">
    <property type="protein sequence ID" value="TKW01312"/>
    <property type="gene ID" value="SEVIR_8G171400v2"/>
</dbReference>
<gene>
    <name evidence="1" type="ORF">SEVIR_8G171400v2</name>
</gene>